<dbReference type="KEGG" id="nsm:JO391_09150"/>
<dbReference type="Proteomes" id="UP000826300">
    <property type="component" value="Chromosome"/>
</dbReference>
<organism evidence="1 2">
    <name type="scientific">Neotabrizicola shimadae</name>
    <dbReference type="NCBI Taxonomy" id="2807096"/>
    <lineage>
        <taxon>Bacteria</taxon>
        <taxon>Pseudomonadati</taxon>
        <taxon>Pseudomonadota</taxon>
        <taxon>Alphaproteobacteria</taxon>
        <taxon>Rhodobacterales</taxon>
        <taxon>Paracoccaceae</taxon>
        <taxon>Neotabrizicola</taxon>
    </lineage>
</organism>
<keyword evidence="2" id="KW-1185">Reference proteome</keyword>
<protein>
    <submittedName>
        <fullName evidence="1">Uncharacterized protein</fullName>
    </submittedName>
</protein>
<dbReference type="RefSeq" id="WP_220664238.1">
    <property type="nucleotide sequence ID" value="NZ_CP069370.1"/>
</dbReference>
<sequence length="83" mass="9024">MRARSTDSVNAIRTSSEAANLIAARHRVTGIYLPKLRATLNQPAAFTTPRVSKSMKSKLIRLRKPLKRLNVAGRPSSDAPVAA</sequence>
<gene>
    <name evidence="1" type="ORF">JO391_09150</name>
</gene>
<proteinExistence type="predicted"/>
<evidence type="ECO:0000313" key="2">
    <source>
        <dbReference type="Proteomes" id="UP000826300"/>
    </source>
</evidence>
<name>A0A8G1EER5_9RHOB</name>
<evidence type="ECO:0000313" key="1">
    <source>
        <dbReference type="EMBL" id="QYZ71638.1"/>
    </source>
</evidence>
<dbReference type="AlphaFoldDB" id="A0A8G1EER5"/>
<accession>A0A8G1EER5</accession>
<dbReference type="EMBL" id="CP069370">
    <property type="protein sequence ID" value="QYZ71638.1"/>
    <property type="molecule type" value="Genomic_DNA"/>
</dbReference>
<reference evidence="1" key="1">
    <citation type="submission" date="2021-02" db="EMBL/GenBank/DDBJ databases">
        <title>Rhodobacter shimadae sp. nov., an aerobic anoxygenic phototrophic bacterium isolated from a hot spring.</title>
        <authorList>
            <person name="Muramatsu S."/>
            <person name="Haruta S."/>
            <person name="Hirose S."/>
            <person name="Hanada S."/>
        </authorList>
    </citation>
    <scope>NUCLEOTIDE SEQUENCE</scope>
    <source>
        <strain evidence="1">N10</strain>
    </source>
</reference>